<dbReference type="InterPro" id="IPR020058">
    <property type="entry name" value="Glu/Gln-tRNA-synth_Ib_cat-dom"/>
</dbReference>
<evidence type="ECO:0000313" key="10">
    <source>
        <dbReference type="EMBL" id="RCU51607.1"/>
    </source>
</evidence>
<name>A0A368NM28_9GAMM</name>
<dbReference type="InterPro" id="IPR000924">
    <property type="entry name" value="Glu/Gln-tRNA-synth"/>
</dbReference>
<feature type="domain" description="Glutamyl/glutaminyl-tRNA synthetase class Ib catalytic" evidence="9">
    <location>
        <begin position="18"/>
        <end position="246"/>
    </location>
</feature>
<evidence type="ECO:0000256" key="4">
    <source>
        <dbReference type="ARBA" id="ARBA00022833"/>
    </source>
</evidence>
<dbReference type="EMBL" id="QPID01000002">
    <property type="protein sequence ID" value="RCU51607.1"/>
    <property type="molecule type" value="Genomic_DNA"/>
</dbReference>
<feature type="binding site" evidence="7">
    <location>
        <position position="114"/>
    </location>
    <ligand>
        <name>Zn(2+)</name>
        <dbReference type="ChEBI" id="CHEBI:29105"/>
    </ligand>
</feature>
<dbReference type="InterPro" id="IPR014729">
    <property type="entry name" value="Rossmann-like_a/b/a_fold"/>
</dbReference>
<comment type="cofactor">
    <cofactor evidence="7">
        <name>Zn(2+)</name>
        <dbReference type="ChEBI" id="CHEBI:29105"/>
    </cofactor>
    <text evidence="7">Binds 1 zinc ion per subunit.</text>
</comment>
<protein>
    <recommendedName>
        <fullName evidence="7">Glutamyl-Q tRNA(Asp) synthetase</fullName>
        <shortName evidence="7">Glu-Q-RSs</shortName>
        <ecNumber evidence="7">6.1.1.-</ecNumber>
    </recommendedName>
</protein>
<dbReference type="GO" id="GO:0008270">
    <property type="term" value="F:zinc ion binding"/>
    <property type="evidence" value="ECO:0007669"/>
    <property type="project" value="UniProtKB-UniRule"/>
</dbReference>
<proteinExistence type="inferred from homology"/>
<sequence>MSDNAESQPLIKTAAPYRGRFAPSPSGPLHFGSLVAAVGSYMQARANRGQWLVRIENIDPPREMPGATDIILRQLELFGLHWDESLLYQSDRSQAYDETLQRLADAGLSYHCNCTRKSIMARGGYYSGHCRKRDLGPDNTALRFVNHHPVAEFDDQLQGKIILPSDFANEDFIIRRRDGLYAYQLAVVVDDIDTGITEVVRGADLITPTGRQIAFFNALGSTAPDYLHLPLATHADGHKLSKQTHAPALREDQRVLELIDALRFLGQKVPNECQDGSVDEVLQWGVAHWQLDQVAKCEKIAID</sequence>
<evidence type="ECO:0000256" key="1">
    <source>
        <dbReference type="ARBA" id="ARBA00022598"/>
    </source>
</evidence>
<dbReference type="GO" id="GO:0004818">
    <property type="term" value="F:glutamate-tRNA ligase activity"/>
    <property type="evidence" value="ECO:0007669"/>
    <property type="project" value="TreeGrafter"/>
</dbReference>
<dbReference type="InterPro" id="IPR022380">
    <property type="entry name" value="Glu-Q_tRNA(Asp)_Synthase"/>
</dbReference>
<organism evidence="10 11">
    <name type="scientific">Corallincola holothuriorum</name>
    <dbReference type="NCBI Taxonomy" id="2282215"/>
    <lineage>
        <taxon>Bacteria</taxon>
        <taxon>Pseudomonadati</taxon>
        <taxon>Pseudomonadota</taxon>
        <taxon>Gammaproteobacteria</taxon>
        <taxon>Alteromonadales</taxon>
        <taxon>Psychromonadaceae</taxon>
        <taxon>Corallincola</taxon>
    </lineage>
</organism>
<comment type="function">
    <text evidence="7">Catalyzes the tRNA-independent activation of glutamate in presence of ATP and the subsequent transfer of glutamate onto a tRNA(Asp). Glutamate is transferred on the 2-amino-5-(4,5-dihydroxy-2-cyclopenten-1-yl) moiety of the queuosine in the wobble position of the QUC anticodon.</text>
</comment>
<feature type="binding site" evidence="7">
    <location>
        <position position="126"/>
    </location>
    <ligand>
        <name>Zn(2+)</name>
        <dbReference type="ChEBI" id="CHEBI:29105"/>
    </ligand>
</feature>
<dbReference type="PANTHER" id="PTHR43311:SF1">
    <property type="entry name" value="GLUTAMYL-Q TRNA(ASP) SYNTHETASE"/>
    <property type="match status" value="1"/>
</dbReference>
<dbReference type="GO" id="GO:0006400">
    <property type="term" value="P:tRNA modification"/>
    <property type="evidence" value="ECO:0007669"/>
    <property type="project" value="InterPro"/>
</dbReference>
<keyword evidence="2 7" id="KW-0479">Metal-binding</keyword>
<dbReference type="FunFam" id="3.40.50.620:FF:000093">
    <property type="entry name" value="Glutamyl-Q tRNA(Asp) synthetase"/>
    <property type="match status" value="1"/>
</dbReference>
<evidence type="ECO:0000256" key="5">
    <source>
        <dbReference type="ARBA" id="ARBA00022840"/>
    </source>
</evidence>
<dbReference type="GO" id="GO:0005829">
    <property type="term" value="C:cytosol"/>
    <property type="evidence" value="ECO:0007669"/>
    <property type="project" value="TreeGrafter"/>
</dbReference>
<dbReference type="GO" id="GO:0005524">
    <property type="term" value="F:ATP binding"/>
    <property type="evidence" value="ECO:0007669"/>
    <property type="project" value="UniProtKB-KW"/>
</dbReference>
<accession>A0A368NM28</accession>
<feature type="binding site" evidence="7">
    <location>
        <position position="242"/>
    </location>
    <ligand>
        <name>ATP</name>
        <dbReference type="ChEBI" id="CHEBI:30616"/>
    </ligand>
</feature>
<keyword evidence="6 7" id="KW-0030">Aminoacyl-tRNA synthetase</keyword>
<evidence type="ECO:0000256" key="2">
    <source>
        <dbReference type="ARBA" id="ARBA00022723"/>
    </source>
</evidence>
<feature type="binding site" evidence="7">
    <location>
        <begin position="20"/>
        <end position="24"/>
    </location>
    <ligand>
        <name>L-glutamate</name>
        <dbReference type="ChEBI" id="CHEBI:29985"/>
    </ligand>
</feature>
<dbReference type="PANTHER" id="PTHR43311">
    <property type="entry name" value="GLUTAMATE--TRNA LIGASE"/>
    <property type="match status" value="1"/>
</dbReference>
<dbReference type="NCBIfam" id="NF004314">
    <property type="entry name" value="PRK05710.1-3"/>
    <property type="match status" value="1"/>
</dbReference>
<comment type="caution">
    <text evidence="10">The sequence shown here is derived from an EMBL/GenBank/DDBJ whole genome shotgun (WGS) entry which is preliminary data.</text>
</comment>
<evidence type="ECO:0000259" key="9">
    <source>
        <dbReference type="Pfam" id="PF00749"/>
    </source>
</evidence>
<keyword evidence="3 7" id="KW-0547">Nucleotide-binding</keyword>
<dbReference type="Pfam" id="PF00749">
    <property type="entry name" value="tRNA-synt_1c"/>
    <property type="match status" value="1"/>
</dbReference>
<dbReference type="SUPFAM" id="SSF52374">
    <property type="entry name" value="Nucleotidylyl transferase"/>
    <property type="match status" value="1"/>
</dbReference>
<dbReference type="Proteomes" id="UP000252558">
    <property type="component" value="Unassembled WGS sequence"/>
</dbReference>
<feature type="binding site" evidence="7">
    <location>
        <position position="112"/>
    </location>
    <ligand>
        <name>Zn(2+)</name>
        <dbReference type="ChEBI" id="CHEBI:29105"/>
    </ligand>
</feature>
<keyword evidence="4 7" id="KW-0862">Zinc</keyword>
<feature type="short sequence motif" description="'KMSKS' region" evidence="7">
    <location>
        <begin position="239"/>
        <end position="243"/>
    </location>
</feature>
<dbReference type="NCBIfam" id="TIGR03838">
    <property type="entry name" value="queuosine_YadB"/>
    <property type="match status" value="1"/>
</dbReference>
<comment type="similarity">
    <text evidence="7">Belongs to the class-I aminoacyl-tRNA synthetase family. GluQ subfamily.</text>
</comment>
<dbReference type="HAMAP" id="MF_01428">
    <property type="entry name" value="Glu_Q_tRNA_synth"/>
    <property type="match status" value="1"/>
</dbReference>
<evidence type="ECO:0000256" key="3">
    <source>
        <dbReference type="ARBA" id="ARBA00022741"/>
    </source>
</evidence>
<keyword evidence="5 7" id="KW-0067">ATP-binding</keyword>
<evidence type="ECO:0000256" key="8">
    <source>
        <dbReference type="RuleBase" id="RU363037"/>
    </source>
</evidence>
<evidence type="ECO:0000313" key="11">
    <source>
        <dbReference type="Proteomes" id="UP000252558"/>
    </source>
</evidence>
<feature type="binding site" evidence="7">
    <location>
        <position position="183"/>
    </location>
    <ligand>
        <name>L-glutamate</name>
        <dbReference type="ChEBI" id="CHEBI:29985"/>
    </ligand>
</feature>
<dbReference type="Gene3D" id="3.40.50.620">
    <property type="entry name" value="HUPs"/>
    <property type="match status" value="1"/>
</dbReference>
<dbReference type="EC" id="6.1.1.-" evidence="7"/>
<feature type="short sequence motif" description="'HIGH' region" evidence="7">
    <location>
        <begin position="23"/>
        <end position="33"/>
    </location>
</feature>
<evidence type="ECO:0000256" key="6">
    <source>
        <dbReference type="ARBA" id="ARBA00023146"/>
    </source>
</evidence>
<dbReference type="PRINTS" id="PR00987">
    <property type="entry name" value="TRNASYNTHGLU"/>
</dbReference>
<evidence type="ECO:0000256" key="7">
    <source>
        <dbReference type="HAMAP-Rule" id="MF_01428"/>
    </source>
</evidence>
<dbReference type="InterPro" id="IPR049940">
    <property type="entry name" value="GluQ/Sye"/>
</dbReference>
<keyword evidence="8" id="KW-0648">Protein biosynthesis</keyword>
<dbReference type="RefSeq" id="WP_114337036.1">
    <property type="nucleotide sequence ID" value="NZ_QPID01000002.1"/>
</dbReference>
<feature type="binding site" evidence="7">
    <location>
        <position position="130"/>
    </location>
    <ligand>
        <name>Zn(2+)</name>
        <dbReference type="ChEBI" id="CHEBI:29105"/>
    </ligand>
</feature>
<feature type="binding site" evidence="7">
    <location>
        <position position="56"/>
    </location>
    <ligand>
        <name>L-glutamate</name>
        <dbReference type="ChEBI" id="CHEBI:29985"/>
    </ligand>
</feature>
<gene>
    <name evidence="7" type="primary">gluQ</name>
    <name evidence="10" type="ORF">DU002_03820</name>
</gene>
<reference evidence="10 11" key="1">
    <citation type="submission" date="2018-07" db="EMBL/GenBank/DDBJ databases">
        <title>Corallincola holothuriorum sp. nov., a new facultative anaerobe isolated from sea cucumber Apostichopus japonicus.</title>
        <authorList>
            <person name="Xia H."/>
        </authorList>
    </citation>
    <scope>NUCLEOTIDE SEQUENCE [LARGE SCALE GENOMIC DNA]</scope>
    <source>
        <strain evidence="10 11">C4</strain>
    </source>
</reference>
<keyword evidence="1 7" id="KW-0436">Ligase</keyword>
<dbReference type="OrthoDB" id="9807503at2"/>
<feature type="binding site" evidence="7">
    <location>
        <position position="201"/>
    </location>
    <ligand>
        <name>L-glutamate</name>
        <dbReference type="ChEBI" id="CHEBI:29985"/>
    </ligand>
</feature>
<dbReference type="GO" id="GO:0006424">
    <property type="term" value="P:glutamyl-tRNA aminoacylation"/>
    <property type="evidence" value="ECO:0007669"/>
    <property type="project" value="InterPro"/>
</dbReference>
<dbReference type="AlphaFoldDB" id="A0A368NM28"/>
<keyword evidence="11" id="KW-1185">Reference proteome</keyword>